<protein>
    <submittedName>
        <fullName evidence="3">PQC542.7c</fullName>
    </submittedName>
</protein>
<feature type="compositionally biased region" description="Basic and acidic residues" evidence="1">
    <location>
        <begin position="268"/>
        <end position="283"/>
    </location>
</feature>
<proteinExistence type="predicted"/>
<dbReference type="EMBL" id="DQ410885">
    <property type="protein sequence ID" value="ABD72311.1"/>
    <property type="molecule type" value="Genomic_DNA"/>
</dbReference>
<sequence>MNTIKNLRPSPRGTVLSVLGLVTLGVAILSVAVSYQILEPAFGAWAVPVVGALDALWCVFQATEILAGNNRRRVWRVQAAGLTLTFVNAAIPTADLILSGPGGFDLAVVLTPVAIVFTKLAWWIALPSLGRRASAKTRQALDSKRQEVDDRLEEMEAEAAHRVELLRTATSLEKRVSKEETRYRKAHLKMQQATTEALHKQAQSTQATVTEKALPASVAAIRLPDLGTWTPTAPPLPTAPVLPAADRDAPGTDDMGSHAGQRGGVGNGDHDRHTSRDADRDRVTLEQLATVTGVPTPEPGEQLTDGQLDVVLRHLRYRDEPPLSYRQAVATFRESGYVGSEKRVRHAWGALMSKEDTTTGPTETAGADSDDVDTDDDSEDADA</sequence>
<dbReference type="AlphaFoldDB" id="Q204A3"/>
<name>Q204A3_STRLI</name>
<feature type="transmembrane region" description="Helical" evidence="2">
    <location>
        <begin position="44"/>
        <end position="67"/>
    </location>
</feature>
<evidence type="ECO:0000256" key="1">
    <source>
        <dbReference type="SAM" id="MobiDB-lite"/>
    </source>
</evidence>
<reference evidence="3" key="1">
    <citation type="journal article" date="2006" name="J. Bacteriol.">
        <title>Characterization of the genetic components of Streptomyces lividans linear plasmid SLP2 for replication in circular and linear modes.</title>
        <authorList>
            <person name="Xu M."/>
            <person name="Zhu Y."/>
            <person name="Zhang R."/>
            <person name="Shen M."/>
            <person name="Jiang W."/>
            <person name="Zhao G."/>
            <person name="Qin Z."/>
        </authorList>
    </citation>
    <scope>NUCLEOTIDE SEQUENCE</scope>
    <source>
        <plasmid evidence="3">SLP2</plasmid>
    </source>
</reference>
<feature type="region of interest" description="Disordered" evidence="1">
    <location>
        <begin position="229"/>
        <end position="283"/>
    </location>
</feature>
<feature type="transmembrane region" description="Helical" evidence="2">
    <location>
        <begin position="79"/>
        <end position="100"/>
    </location>
</feature>
<geneLocation type="plasmid" evidence="3">
    <name>SLP2</name>
</geneLocation>
<feature type="compositionally biased region" description="Acidic residues" evidence="1">
    <location>
        <begin position="368"/>
        <end position="383"/>
    </location>
</feature>
<accession>Q204A3</accession>
<keyword evidence="2" id="KW-0812">Transmembrane</keyword>
<keyword evidence="2" id="KW-1133">Transmembrane helix</keyword>
<evidence type="ECO:0000256" key="2">
    <source>
        <dbReference type="SAM" id="Phobius"/>
    </source>
</evidence>
<organism evidence="3">
    <name type="scientific">Streptomyces lividans</name>
    <dbReference type="NCBI Taxonomy" id="1916"/>
    <lineage>
        <taxon>Bacteria</taxon>
        <taxon>Bacillati</taxon>
        <taxon>Actinomycetota</taxon>
        <taxon>Actinomycetes</taxon>
        <taxon>Kitasatosporales</taxon>
        <taxon>Streptomycetaceae</taxon>
        <taxon>Streptomyces</taxon>
    </lineage>
</organism>
<feature type="transmembrane region" description="Helical" evidence="2">
    <location>
        <begin position="15"/>
        <end position="38"/>
    </location>
</feature>
<feature type="transmembrane region" description="Helical" evidence="2">
    <location>
        <begin position="106"/>
        <end position="126"/>
    </location>
</feature>
<evidence type="ECO:0000313" key="3">
    <source>
        <dbReference type="EMBL" id="ABD72311.1"/>
    </source>
</evidence>
<keyword evidence="2" id="KW-0472">Membrane</keyword>
<feature type="region of interest" description="Disordered" evidence="1">
    <location>
        <begin position="351"/>
        <end position="383"/>
    </location>
</feature>
<keyword evidence="3" id="KW-0614">Plasmid</keyword>